<protein>
    <submittedName>
        <fullName evidence="2">Uncharacterized protein</fullName>
    </submittedName>
</protein>
<name>A0A6J7X6A8_9CAUD</name>
<dbReference type="EMBL" id="LR796712">
    <property type="protein sequence ID" value="CAB4160766.1"/>
    <property type="molecule type" value="Genomic_DNA"/>
</dbReference>
<evidence type="ECO:0000313" key="1">
    <source>
        <dbReference type="EMBL" id="CAB4160766.1"/>
    </source>
</evidence>
<sequence length="128" mass="15127">MLRMKEIQNLICCDVCKNQKIVSADYKFMCKYCQISTKDLYDAKKFCECIDDKMENLQFWEGVANDINEKDEKDLTSRDILKIIRENGGKIKFKNDILTFYMQNWPLNMALLEITCHKLISEYAFIGI</sequence>
<gene>
    <name evidence="1" type="ORF">UFOVP733_10</name>
    <name evidence="2" type="ORF">UFOVP743_49</name>
</gene>
<accession>A0A6J7X6A8</accession>
<reference evidence="2" key="1">
    <citation type="submission" date="2020-05" db="EMBL/GenBank/DDBJ databases">
        <authorList>
            <person name="Chiriac C."/>
            <person name="Salcher M."/>
            <person name="Ghai R."/>
            <person name="Kavagutti S V."/>
        </authorList>
    </citation>
    <scope>NUCLEOTIDE SEQUENCE</scope>
</reference>
<proteinExistence type="predicted"/>
<evidence type="ECO:0000313" key="2">
    <source>
        <dbReference type="EMBL" id="CAB5224957.1"/>
    </source>
</evidence>
<organism evidence="2">
    <name type="scientific">uncultured Caudovirales phage</name>
    <dbReference type="NCBI Taxonomy" id="2100421"/>
    <lineage>
        <taxon>Viruses</taxon>
        <taxon>Duplodnaviria</taxon>
        <taxon>Heunggongvirae</taxon>
        <taxon>Uroviricota</taxon>
        <taxon>Caudoviricetes</taxon>
        <taxon>Peduoviridae</taxon>
        <taxon>Maltschvirus</taxon>
        <taxon>Maltschvirus maltsch</taxon>
    </lineage>
</organism>
<dbReference type="EMBL" id="LR798336">
    <property type="protein sequence ID" value="CAB5224957.1"/>
    <property type="molecule type" value="Genomic_DNA"/>
</dbReference>